<reference evidence="1 3" key="1">
    <citation type="submission" date="2015-01" db="EMBL/GenBank/DDBJ databases">
        <authorList>
            <person name="MANFREDI Pablo"/>
        </authorList>
    </citation>
    <scope>NUCLEOTIDE SEQUENCE [LARGE SCALE GENOMIC DNA]</scope>
    <source>
        <strain evidence="1 3">CcD38</strain>
    </source>
</reference>
<proteinExistence type="predicted"/>
<gene>
    <name evidence="1" type="ORF">CCAND38_330008</name>
    <name evidence="2" type="ORF">CKY20_07595</name>
</gene>
<evidence type="ECO:0000313" key="3">
    <source>
        <dbReference type="Proteomes" id="UP000045051"/>
    </source>
</evidence>
<dbReference type="EMBL" id="NSDI01000006">
    <property type="protein sequence ID" value="RIY36338.1"/>
    <property type="molecule type" value="Genomic_DNA"/>
</dbReference>
<evidence type="ECO:0000313" key="2">
    <source>
        <dbReference type="EMBL" id="RIY36338.1"/>
    </source>
</evidence>
<reference evidence="2 4" key="2">
    <citation type="submission" date="2017-08" db="EMBL/GenBank/DDBJ databases">
        <title>Capnocytophaga canis 17-158 assembly.</title>
        <authorList>
            <person name="Gulvik C.A."/>
        </authorList>
    </citation>
    <scope>NUCLEOTIDE SEQUENCE [LARGE SCALE GENOMIC DNA]</scope>
    <source>
        <strain evidence="2 4">17-158</strain>
    </source>
</reference>
<dbReference type="PROSITE" id="PS51257">
    <property type="entry name" value="PROKAR_LIPOPROTEIN"/>
    <property type="match status" value="1"/>
</dbReference>
<evidence type="ECO:0000313" key="1">
    <source>
        <dbReference type="EMBL" id="CEN46247.1"/>
    </source>
</evidence>
<sequence length="138" mass="15484">MKRILNILLIIAVLGCSKEELELHQTVLTQAGAFHFGVELPANELGSVGDVYINTNAMSYQVKTSTGWGDAHELNKSERSRFHIGEGFPAESLGYKGDFFLNTQTGFLHGPKPYQSSWRNVHDQYKGVWLLPMTNNEK</sequence>
<keyword evidence="3" id="KW-1185">Reference proteome</keyword>
<name>A0A0B7I886_9FLAO</name>
<accession>A0A0B7I886</accession>
<dbReference type="EMBL" id="CDOI01000144">
    <property type="protein sequence ID" value="CEN46247.1"/>
    <property type="molecule type" value="Genomic_DNA"/>
</dbReference>
<dbReference type="Proteomes" id="UP000045051">
    <property type="component" value="Unassembled WGS sequence"/>
</dbReference>
<evidence type="ECO:0000313" key="4">
    <source>
        <dbReference type="Proteomes" id="UP000265497"/>
    </source>
</evidence>
<organism evidence="1 3">
    <name type="scientific">Capnocytophaga canis</name>
    <dbReference type="NCBI Taxonomy" id="1848903"/>
    <lineage>
        <taxon>Bacteria</taxon>
        <taxon>Pseudomonadati</taxon>
        <taxon>Bacteroidota</taxon>
        <taxon>Flavobacteriia</taxon>
        <taxon>Flavobacteriales</taxon>
        <taxon>Flavobacteriaceae</taxon>
        <taxon>Capnocytophaga</taxon>
    </lineage>
</organism>
<dbReference type="RefSeq" id="WP_042344268.1">
    <property type="nucleotide sequence ID" value="NZ_CDOH01000114.1"/>
</dbReference>
<protein>
    <submittedName>
        <fullName evidence="1">Uncharacterized protein</fullName>
    </submittedName>
</protein>
<dbReference type="AlphaFoldDB" id="A0A0B7I886"/>
<dbReference type="Proteomes" id="UP000265497">
    <property type="component" value="Unassembled WGS sequence"/>
</dbReference>